<organism evidence="2 3">
    <name type="scientific">Anguilla anguilla</name>
    <name type="common">European freshwater eel</name>
    <name type="synonym">Muraena anguilla</name>
    <dbReference type="NCBI Taxonomy" id="7936"/>
    <lineage>
        <taxon>Eukaryota</taxon>
        <taxon>Metazoa</taxon>
        <taxon>Chordata</taxon>
        <taxon>Craniata</taxon>
        <taxon>Vertebrata</taxon>
        <taxon>Euteleostomi</taxon>
        <taxon>Actinopterygii</taxon>
        <taxon>Neopterygii</taxon>
        <taxon>Teleostei</taxon>
        <taxon>Anguilliformes</taxon>
        <taxon>Anguillidae</taxon>
        <taxon>Anguilla</taxon>
    </lineage>
</organism>
<comment type="caution">
    <text evidence="2">The sequence shown here is derived from an EMBL/GenBank/DDBJ whole genome shotgun (WGS) entry which is preliminary data.</text>
</comment>
<gene>
    <name evidence="2" type="ORF">ANANG_G00300060</name>
</gene>
<keyword evidence="1" id="KW-0547">Nucleotide-binding</keyword>
<dbReference type="Proteomes" id="UP001044222">
    <property type="component" value="Chromosome 18"/>
</dbReference>
<sequence length="176" mass="19746">MVKPASPGIGYVILCHTLNNTIGFFRRGPLLNAGELSANMPPRRKPLPNPLPEGYTLTDTEKKQWKLGKIIGRGGFGLIYLASRRLDAPVPGDSDFVIKVEYHENGPLFSELKFYQRAAKPESIERWKKSRGLNFLGIPCYFGFGLAEFQGTRYRFMVMDRLGTDLQKFCVENGGG</sequence>
<dbReference type="AlphaFoldDB" id="A0A9D3LJ30"/>
<feature type="binding site" evidence="1">
    <location>
        <position position="99"/>
    </location>
    <ligand>
        <name>ATP</name>
        <dbReference type="ChEBI" id="CHEBI:30616"/>
    </ligand>
</feature>
<dbReference type="InterPro" id="IPR011009">
    <property type="entry name" value="Kinase-like_dom_sf"/>
</dbReference>
<dbReference type="SUPFAM" id="SSF56112">
    <property type="entry name" value="Protein kinase-like (PK-like)"/>
    <property type="match status" value="1"/>
</dbReference>
<dbReference type="InterPro" id="IPR017441">
    <property type="entry name" value="Protein_kinase_ATP_BS"/>
</dbReference>
<evidence type="ECO:0000313" key="3">
    <source>
        <dbReference type="Proteomes" id="UP001044222"/>
    </source>
</evidence>
<protein>
    <recommendedName>
        <fullName evidence="4">Protein kinase domain-containing protein</fullName>
    </recommendedName>
</protein>
<reference evidence="2" key="1">
    <citation type="submission" date="2021-01" db="EMBL/GenBank/DDBJ databases">
        <title>A chromosome-scale assembly of European eel, Anguilla anguilla.</title>
        <authorList>
            <person name="Henkel C."/>
            <person name="Jong-Raadsen S.A."/>
            <person name="Dufour S."/>
            <person name="Weltzien F.-A."/>
            <person name="Palstra A.P."/>
            <person name="Pelster B."/>
            <person name="Spaink H.P."/>
            <person name="Van Den Thillart G.E."/>
            <person name="Jansen H."/>
            <person name="Zahm M."/>
            <person name="Klopp C."/>
            <person name="Cedric C."/>
            <person name="Louis A."/>
            <person name="Berthelot C."/>
            <person name="Parey E."/>
            <person name="Roest Crollius H."/>
            <person name="Montfort J."/>
            <person name="Robinson-Rechavi M."/>
            <person name="Bucao C."/>
            <person name="Bouchez O."/>
            <person name="Gislard M."/>
            <person name="Lluch J."/>
            <person name="Milhes M."/>
            <person name="Lampietro C."/>
            <person name="Lopez Roques C."/>
            <person name="Donnadieu C."/>
            <person name="Braasch I."/>
            <person name="Desvignes T."/>
            <person name="Postlethwait J."/>
            <person name="Bobe J."/>
            <person name="Guiguen Y."/>
            <person name="Dirks R."/>
        </authorList>
    </citation>
    <scope>NUCLEOTIDE SEQUENCE</scope>
    <source>
        <strain evidence="2">Tag_6206</strain>
        <tissue evidence="2">Liver</tissue>
    </source>
</reference>
<dbReference type="PROSITE" id="PS00107">
    <property type="entry name" value="PROTEIN_KINASE_ATP"/>
    <property type="match status" value="1"/>
</dbReference>
<evidence type="ECO:0008006" key="4">
    <source>
        <dbReference type="Google" id="ProtNLM"/>
    </source>
</evidence>
<proteinExistence type="predicted"/>
<accession>A0A9D3LJ30</accession>
<keyword evidence="1" id="KW-0067">ATP-binding</keyword>
<keyword evidence="3" id="KW-1185">Reference proteome</keyword>
<dbReference type="Gene3D" id="3.30.200.20">
    <property type="entry name" value="Phosphorylase Kinase, domain 1"/>
    <property type="match status" value="1"/>
</dbReference>
<dbReference type="EMBL" id="JAFIRN010000018">
    <property type="protein sequence ID" value="KAG5831079.1"/>
    <property type="molecule type" value="Genomic_DNA"/>
</dbReference>
<dbReference type="GO" id="GO:0005524">
    <property type="term" value="F:ATP binding"/>
    <property type="evidence" value="ECO:0007669"/>
    <property type="project" value="UniProtKB-UniRule"/>
</dbReference>
<evidence type="ECO:0000313" key="2">
    <source>
        <dbReference type="EMBL" id="KAG5831079.1"/>
    </source>
</evidence>
<evidence type="ECO:0000256" key="1">
    <source>
        <dbReference type="PROSITE-ProRule" id="PRU10141"/>
    </source>
</evidence>
<name>A0A9D3LJ30_ANGAN</name>